<reference evidence="3 4" key="1">
    <citation type="submission" date="2015-10" db="EMBL/GenBank/DDBJ databases">
        <title>Full genome of DAOMC 229536 Phialocephala scopiformis, a fungal endophyte of spruce producing the potent anti-insectan compound rugulosin.</title>
        <authorList>
            <consortium name="DOE Joint Genome Institute"/>
            <person name="Walker A.K."/>
            <person name="Frasz S.L."/>
            <person name="Seifert K.A."/>
            <person name="Miller J.D."/>
            <person name="Mondo S.J."/>
            <person name="Labutti K."/>
            <person name="Lipzen A."/>
            <person name="Dockter R."/>
            <person name="Kennedy M."/>
            <person name="Grigoriev I.V."/>
            <person name="Spatafora J.W."/>
        </authorList>
    </citation>
    <scope>NUCLEOTIDE SEQUENCE [LARGE SCALE GENOMIC DNA]</scope>
    <source>
        <strain evidence="3 4">CBS 120377</strain>
    </source>
</reference>
<dbReference type="InParanoid" id="A0A194X0G8"/>
<dbReference type="Proteomes" id="UP000070700">
    <property type="component" value="Unassembled WGS sequence"/>
</dbReference>
<dbReference type="KEGG" id="psco:LY89DRAFT_158369"/>
<feature type="compositionally biased region" description="Basic residues" evidence="1">
    <location>
        <begin position="48"/>
        <end position="62"/>
    </location>
</feature>
<dbReference type="OrthoDB" id="3473305at2759"/>
<keyword evidence="4" id="KW-1185">Reference proteome</keyword>
<sequence length="171" mass="19799">MLRSQGALYNRAGQHIGLDEVTNLKPMEVPKEVIELLMLRQPTMPVRSNKKERRNKKKKNSQLHRERAALKRVTRLGNSDGDNKFKFDPDRPYETGKTLTEFTLFNELAPEVRFMIWKEAFPAPQAVKIRSDAVNYEQRPTLLTVVHRMRYRAKGSYVPSPLLSSSTCSRL</sequence>
<evidence type="ECO:0000313" key="3">
    <source>
        <dbReference type="EMBL" id="KUJ13449.1"/>
    </source>
</evidence>
<dbReference type="AlphaFoldDB" id="A0A194X0G8"/>
<dbReference type="GeneID" id="28815202"/>
<accession>A0A194X0G8</accession>
<dbReference type="RefSeq" id="XP_018067804.1">
    <property type="nucleotide sequence ID" value="XM_018205476.1"/>
</dbReference>
<organism evidence="3 4">
    <name type="scientific">Mollisia scopiformis</name>
    <name type="common">Conifer needle endophyte fungus</name>
    <name type="synonym">Phialocephala scopiformis</name>
    <dbReference type="NCBI Taxonomy" id="149040"/>
    <lineage>
        <taxon>Eukaryota</taxon>
        <taxon>Fungi</taxon>
        <taxon>Dikarya</taxon>
        <taxon>Ascomycota</taxon>
        <taxon>Pezizomycotina</taxon>
        <taxon>Leotiomycetes</taxon>
        <taxon>Helotiales</taxon>
        <taxon>Mollisiaceae</taxon>
        <taxon>Mollisia</taxon>
    </lineage>
</organism>
<dbReference type="InterPro" id="IPR045518">
    <property type="entry name" value="2EXR"/>
</dbReference>
<gene>
    <name evidence="3" type="ORF">LY89DRAFT_158369</name>
</gene>
<evidence type="ECO:0000313" key="4">
    <source>
        <dbReference type="Proteomes" id="UP000070700"/>
    </source>
</evidence>
<dbReference type="Pfam" id="PF20150">
    <property type="entry name" value="2EXR"/>
    <property type="match status" value="1"/>
</dbReference>
<protein>
    <recommendedName>
        <fullName evidence="2">2EXR domain-containing protein</fullName>
    </recommendedName>
</protein>
<feature type="region of interest" description="Disordered" evidence="1">
    <location>
        <begin position="44"/>
        <end position="89"/>
    </location>
</feature>
<evidence type="ECO:0000256" key="1">
    <source>
        <dbReference type="SAM" id="MobiDB-lite"/>
    </source>
</evidence>
<name>A0A194X0G8_MOLSC</name>
<dbReference type="EMBL" id="KQ947422">
    <property type="protein sequence ID" value="KUJ13449.1"/>
    <property type="molecule type" value="Genomic_DNA"/>
</dbReference>
<evidence type="ECO:0000259" key="2">
    <source>
        <dbReference type="Pfam" id="PF20150"/>
    </source>
</evidence>
<proteinExistence type="predicted"/>
<feature type="domain" description="2EXR" evidence="2">
    <location>
        <begin position="102"/>
        <end position="153"/>
    </location>
</feature>